<dbReference type="RefSeq" id="XP_014184394.1">
    <property type="nucleotide sequence ID" value="XM_014328919.1"/>
</dbReference>
<dbReference type="GeneID" id="25983592"/>
<dbReference type="EC" id="2.4.1.141" evidence="2 7"/>
<evidence type="ECO:0000256" key="4">
    <source>
        <dbReference type="ARBA" id="ARBA00024804"/>
    </source>
</evidence>
<dbReference type="HOGENOM" id="CLU_1235802_0_0_1"/>
<reference evidence="10 11" key="1">
    <citation type="journal article" date="2012" name="Eukaryot. Cell">
        <title>Draft genome sequence of CBS 2479, the standard type strain of Trichosporon asahii.</title>
        <authorList>
            <person name="Yang R.Y."/>
            <person name="Li H.T."/>
            <person name="Zhu H."/>
            <person name="Zhou G.P."/>
            <person name="Wang M."/>
            <person name="Wang L."/>
        </authorList>
    </citation>
    <scope>NUCLEOTIDE SEQUENCE [LARGE SCALE GENOMIC DNA]</scope>
    <source>
        <strain evidence="11">ATCC 90039 / CBS 2479 / JCM 2466 / KCTC 7840 / NCYC 2677 / UAMH 7654</strain>
    </source>
</reference>
<evidence type="ECO:0000256" key="3">
    <source>
        <dbReference type="ARBA" id="ARBA00017468"/>
    </source>
</evidence>
<keyword evidence="7" id="KW-0328">Glycosyltransferase</keyword>
<feature type="domain" description="Glycosyl transferase family 28 C-terminal" evidence="9">
    <location>
        <begin position="14"/>
        <end position="108"/>
    </location>
</feature>
<dbReference type="Pfam" id="PF04101">
    <property type="entry name" value="Glyco_tran_28_C"/>
    <property type="match status" value="1"/>
</dbReference>
<comment type="catalytic activity">
    <reaction evidence="6">
        <text>an N-acetyl-alpha-D-glucosaminyl-diphospho-di-trans,poly-cis-dolichol + UDP-N-acetyl-alpha-D-glucosamine = an N,N'-diacetylchitobiosyl-diphospho-di-trans,poly-cis-dolichol + UDP + H(+)</text>
        <dbReference type="Rhea" id="RHEA:23380"/>
        <dbReference type="Rhea" id="RHEA-COMP:19507"/>
        <dbReference type="Rhea" id="RHEA-COMP:19510"/>
        <dbReference type="ChEBI" id="CHEBI:15378"/>
        <dbReference type="ChEBI" id="CHEBI:57269"/>
        <dbReference type="ChEBI" id="CHEBI:57705"/>
        <dbReference type="ChEBI" id="CHEBI:58223"/>
        <dbReference type="ChEBI" id="CHEBI:58427"/>
        <dbReference type="EC" id="2.4.1.141"/>
    </reaction>
</comment>
<evidence type="ECO:0000259" key="9">
    <source>
        <dbReference type="Pfam" id="PF04101"/>
    </source>
</evidence>
<evidence type="ECO:0000256" key="1">
    <source>
        <dbReference type="ARBA" id="ARBA00011198"/>
    </source>
</evidence>
<dbReference type="AlphaFoldDB" id="J8TIM4"/>
<comment type="caution">
    <text evidence="10">The sequence shown here is derived from an EMBL/GenBank/DDBJ whole genome shotgun (WGS) entry which is preliminary data.</text>
</comment>
<dbReference type="OrthoDB" id="20273at2759"/>
<evidence type="ECO:0000313" key="10">
    <source>
        <dbReference type="EMBL" id="EJT53071.1"/>
    </source>
</evidence>
<comment type="subcellular location">
    <subcellularLocation>
        <location evidence="7">Endoplasmic reticulum</location>
    </subcellularLocation>
</comment>
<dbReference type="InterPro" id="IPR007235">
    <property type="entry name" value="Glyco_trans_28_C"/>
</dbReference>
<sequence>MEQKKRDPRKQAQLVVTVGSTSFPALSDAILSPSVFEILPELGIASVTVQAGSAEIPVHARGGEITYTTRRGSYVRVRTLRYTRDAVEMDALLKSADIVVSHAGEYTVTSGEGSTAEVSVAKADIRIGKHPYRAPNGEAAPRRAKRGADGQPPGRAGGCVGEGRLPRDMQAGRTVSLLLSLDVAVAQVQIGLDEIANALLQHLEFRETALGLLVSSGTPVSPQL</sequence>
<dbReference type="Gene3D" id="3.40.50.2000">
    <property type="entry name" value="Glycogen Phosphorylase B"/>
    <property type="match status" value="1"/>
</dbReference>
<accession>J8TIM4</accession>
<evidence type="ECO:0000313" key="11">
    <source>
        <dbReference type="Proteomes" id="UP000002748"/>
    </source>
</evidence>
<keyword evidence="7" id="KW-0256">Endoplasmic reticulum</keyword>
<dbReference type="GO" id="GO:0005783">
    <property type="term" value="C:endoplasmic reticulum"/>
    <property type="evidence" value="ECO:0007669"/>
    <property type="project" value="UniProtKB-SubCell"/>
</dbReference>
<gene>
    <name evidence="7" type="primary">ALG13</name>
    <name evidence="10" type="ORF">A1Q1_00078</name>
</gene>
<evidence type="ECO:0000256" key="6">
    <source>
        <dbReference type="ARBA" id="ARBA00048184"/>
    </source>
</evidence>
<evidence type="ECO:0000256" key="5">
    <source>
        <dbReference type="ARBA" id="ARBA00032061"/>
    </source>
</evidence>
<comment type="function">
    <text evidence="4 7">Involved in protein N-glycosylation. Essential for the second step of the dolichol-linked oligosaccharide pathway.</text>
</comment>
<dbReference type="Proteomes" id="UP000002748">
    <property type="component" value="Unassembled WGS sequence"/>
</dbReference>
<keyword evidence="7" id="KW-0808">Transferase</keyword>
<organism evidence="10 11">
    <name type="scientific">Trichosporon asahii var. asahii (strain ATCC 90039 / CBS 2479 / JCM 2466 / KCTC 7840 / NBRC 103889/ NCYC 2677 / UAMH 7654)</name>
    <name type="common">Yeast</name>
    <dbReference type="NCBI Taxonomy" id="1186058"/>
    <lineage>
        <taxon>Eukaryota</taxon>
        <taxon>Fungi</taxon>
        <taxon>Dikarya</taxon>
        <taxon>Basidiomycota</taxon>
        <taxon>Agaricomycotina</taxon>
        <taxon>Tremellomycetes</taxon>
        <taxon>Trichosporonales</taxon>
        <taxon>Trichosporonaceae</taxon>
        <taxon>Trichosporon</taxon>
    </lineage>
</organism>
<comment type="similarity">
    <text evidence="7">Belongs to the glycosyltransferase 28 family.</text>
</comment>
<name>J8TIM4_TRIAS</name>
<feature type="region of interest" description="Disordered" evidence="8">
    <location>
        <begin position="131"/>
        <end position="165"/>
    </location>
</feature>
<evidence type="ECO:0000256" key="7">
    <source>
        <dbReference type="RuleBase" id="RU362128"/>
    </source>
</evidence>
<evidence type="ECO:0000256" key="8">
    <source>
        <dbReference type="SAM" id="MobiDB-lite"/>
    </source>
</evidence>
<protein>
    <recommendedName>
        <fullName evidence="3 7">UDP-N-acetylglucosamine transferase subunit ALG13</fullName>
        <ecNumber evidence="2 7">2.4.1.141</ecNumber>
    </recommendedName>
    <alternativeName>
        <fullName evidence="5 7">Asparagine-linked glycosylation protein 13</fullName>
    </alternativeName>
</protein>
<evidence type="ECO:0000256" key="2">
    <source>
        <dbReference type="ARBA" id="ARBA00012614"/>
    </source>
</evidence>
<dbReference type="VEuPathDB" id="FungiDB:A1Q1_00078"/>
<proteinExistence type="inferred from homology"/>
<dbReference type="EMBL" id="ALBS01000009">
    <property type="protein sequence ID" value="EJT53071.1"/>
    <property type="molecule type" value="Genomic_DNA"/>
</dbReference>
<comment type="subunit">
    <text evidence="1 7">Heterodimer with ALG14 to form a functional enzyme.</text>
</comment>
<dbReference type="KEGG" id="tasa:A1Q1_00078"/>
<dbReference type="GO" id="GO:0004577">
    <property type="term" value="F:N-acetylglucosaminyldiphosphodolichol N-acetylglucosaminyltransferase activity"/>
    <property type="evidence" value="ECO:0007669"/>
    <property type="project" value="UniProtKB-EC"/>
</dbReference>